<dbReference type="InterPro" id="IPR012337">
    <property type="entry name" value="RNaseH-like_sf"/>
</dbReference>
<dbReference type="PANTHER" id="PTHR30231:SF41">
    <property type="entry name" value="DNA POLYMERASE III SUBUNIT EPSILON"/>
    <property type="match status" value="1"/>
</dbReference>
<dbReference type="RefSeq" id="WP_167198473.1">
    <property type="nucleotide sequence ID" value="NZ_JAAORB010000031.1"/>
</dbReference>
<dbReference type="GO" id="GO:0003677">
    <property type="term" value="F:DNA binding"/>
    <property type="evidence" value="ECO:0007669"/>
    <property type="project" value="InterPro"/>
</dbReference>
<protein>
    <recommendedName>
        <fullName evidence="1">DNA-directed DNA polymerase</fullName>
        <ecNumber evidence="1">2.7.7.7</ecNumber>
    </recommendedName>
</protein>
<evidence type="ECO:0000313" key="8">
    <source>
        <dbReference type="Proteomes" id="UP000639775"/>
    </source>
</evidence>
<dbReference type="InterPro" id="IPR035965">
    <property type="entry name" value="PAS-like_dom_sf"/>
</dbReference>
<dbReference type="AlphaFoldDB" id="A0A967BF24"/>
<dbReference type="SUPFAM" id="SSF53098">
    <property type="entry name" value="Ribonuclease H-like"/>
    <property type="match status" value="1"/>
</dbReference>
<keyword evidence="7" id="KW-0269">Exonuclease</keyword>
<dbReference type="GO" id="GO:0005829">
    <property type="term" value="C:cytosol"/>
    <property type="evidence" value="ECO:0007669"/>
    <property type="project" value="TreeGrafter"/>
</dbReference>
<keyword evidence="8" id="KW-1185">Reference proteome</keyword>
<dbReference type="InterPro" id="IPR013520">
    <property type="entry name" value="Ribonucl_H"/>
</dbReference>
<keyword evidence="7" id="KW-0378">Hydrolase</keyword>
<dbReference type="NCBIfam" id="TIGR00573">
    <property type="entry name" value="dnaq"/>
    <property type="match status" value="1"/>
</dbReference>
<dbReference type="EMBL" id="JAAORB010000031">
    <property type="protein sequence ID" value="NHQ75370.1"/>
    <property type="molecule type" value="Genomic_DNA"/>
</dbReference>
<dbReference type="InterPro" id="IPR006054">
    <property type="entry name" value="DnaQ"/>
</dbReference>
<reference evidence="7" key="1">
    <citation type="submission" date="2020-03" db="EMBL/GenBank/DDBJ databases">
        <title>Roseovarius gahaiensis sp. nov., isolated from Gahai Saline Lake, China.</title>
        <authorList>
            <person name="Sun X."/>
        </authorList>
    </citation>
    <scope>NUCLEOTIDE SEQUENCE</scope>
    <source>
        <strain evidence="7">GH877</strain>
    </source>
</reference>
<dbReference type="Gene3D" id="3.30.420.10">
    <property type="entry name" value="Ribonuclease H-like superfamily/Ribonuclease H"/>
    <property type="match status" value="1"/>
</dbReference>
<organism evidence="7 8">
    <name type="scientific">Roseovarius gahaiensis</name>
    <dbReference type="NCBI Taxonomy" id="2716691"/>
    <lineage>
        <taxon>Bacteria</taxon>
        <taxon>Pseudomonadati</taxon>
        <taxon>Pseudomonadota</taxon>
        <taxon>Alphaproteobacteria</taxon>
        <taxon>Rhodobacterales</taxon>
        <taxon>Roseobacteraceae</taxon>
        <taxon>Roseovarius</taxon>
    </lineage>
</organism>
<dbReference type="EC" id="2.7.7.7" evidence="1"/>
<dbReference type="Proteomes" id="UP000639775">
    <property type="component" value="Unassembled WGS sequence"/>
</dbReference>
<keyword evidence="7" id="KW-0540">Nuclease</keyword>
<gene>
    <name evidence="7" type="ORF">HAT86_13000</name>
</gene>
<comment type="function">
    <text evidence="2">DNA polymerase III is a complex, multichain enzyme responsible for most of the replicative synthesis in bacteria. The epsilon subunit contain the editing function and is a proofreading 3'-5' exonuclease.</text>
</comment>
<dbReference type="Gene3D" id="3.30.450.20">
    <property type="entry name" value="PAS domain"/>
    <property type="match status" value="1"/>
</dbReference>
<keyword evidence="5" id="KW-1133">Transmembrane helix</keyword>
<evidence type="ECO:0000256" key="5">
    <source>
        <dbReference type="SAM" id="Phobius"/>
    </source>
</evidence>
<dbReference type="FunFam" id="3.30.420.10:FF:000045">
    <property type="entry name" value="3'-5' exonuclease DinG"/>
    <property type="match status" value="1"/>
</dbReference>
<evidence type="ECO:0000256" key="4">
    <source>
        <dbReference type="ARBA" id="ARBA00049244"/>
    </source>
</evidence>
<dbReference type="GO" id="GO:0008408">
    <property type="term" value="F:3'-5' exonuclease activity"/>
    <property type="evidence" value="ECO:0007669"/>
    <property type="project" value="TreeGrafter"/>
</dbReference>
<evidence type="ECO:0000256" key="3">
    <source>
        <dbReference type="ARBA" id="ARBA00026073"/>
    </source>
</evidence>
<dbReference type="SUPFAM" id="SSF55785">
    <property type="entry name" value="PYP-like sensor domain (PAS domain)"/>
    <property type="match status" value="1"/>
</dbReference>
<dbReference type="GO" id="GO:0003887">
    <property type="term" value="F:DNA-directed DNA polymerase activity"/>
    <property type="evidence" value="ECO:0007669"/>
    <property type="project" value="UniProtKB-EC"/>
</dbReference>
<comment type="caution">
    <text evidence="7">The sequence shown here is derived from an EMBL/GenBank/DDBJ whole genome shotgun (WGS) entry which is preliminary data.</text>
</comment>
<comment type="subunit">
    <text evidence="3">DNA polymerase III contains a core (composed of alpha, epsilon and theta chains) that associates with a tau subunit. This core dimerizes to form the POLIII' complex. PolIII' associates with the gamma complex (composed of gamma, delta, delta', psi and chi chains) and with the beta chain to form the complete DNA polymerase III complex.</text>
</comment>
<evidence type="ECO:0000256" key="2">
    <source>
        <dbReference type="ARBA" id="ARBA00025483"/>
    </source>
</evidence>
<sequence>MRERLGLRLRFVLFFAALALAGAGLITGGLWLGHARYGGPIEGFVIAGLIAIFGLVGITVWIGFLFDENVARPVLALASDLQTRARAKVDQRIDQTQARHLGALAPAANAMHAALAEARKAQAQAIEDETAAIRREKTLFEALLHDLTEGAVVLTPDRRVMLYNRVAQQLFCDIGLDRKIDRFLCAEPLLHAIERLSVKQDRGDDGAERFLSITAEGSRLVMGRVSPIHGDDQIAGHVLVFHDATDDLRSHAEQDHLTHTLLEDLRRPAAALTALLDAADLDRTPATADLGQAMRDELDRLCSRLHSGGESYGRQIAAHWPMAQVCVNDIFDTLTARGLARANRVDPPVFLHCDGFAVAALLARVIDGLCADGSRQAITLGAEALNKEIWLTLGWQGSDVTEDQLESWLCQPLSDGYGEYSGRDVLDSHRTEIWCDPSHDENRIVLPLPRVGAPTLTPNQPRPEFYDFNLPAQSADHDLADTPLRQLQFVVFDTETTGLTPRDGDEIVQIAGVRVVNGRILTGEAFDTLVNPGGPIPQASTKVHGISADMVQDAPDIAEAGRQFHNYCEDAVLVAHNAPFDMAFLRLKEDRIGRAFDHPTLCTVLLSAALFDHSGQHTLDALAERFGVSIPPEHRHTALGDAMATAEVFLRMLDVMEGAGIVTLADAMAATERMVKIRRAQDY</sequence>
<dbReference type="Gene3D" id="6.10.340.10">
    <property type="match status" value="1"/>
</dbReference>
<evidence type="ECO:0000313" key="7">
    <source>
        <dbReference type="EMBL" id="NHQ75370.1"/>
    </source>
</evidence>
<accession>A0A967BF24</accession>
<proteinExistence type="predicted"/>
<evidence type="ECO:0000259" key="6">
    <source>
        <dbReference type="SMART" id="SM00479"/>
    </source>
</evidence>
<name>A0A967BF24_9RHOB</name>
<feature type="transmembrane region" description="Helical" evidence="5">
    <location>
        <begin position="12"/>
        <end position="32"/>
    </location>
</feature>
<dbReference type="InterPro" id="IPR036397">
    <property type="entry name" value="RNaseH_sf"/>
</dbReference>
<dbReference type="CDD" id="cd06127">
    <property type="entry name" value="DEDDh"/>
    <property type="match status" value="1"/>
</dbReference>
<keyword evidence="5" id="KW-0472">Membrane</keyword>
<dbReference type="GO" id="GO:0045004">
    <property type="term" value="P:DNA replication proofreading"/>
    <property type="evidence" value="ECO:0007669"/>
    <property type="project" value="TreeGrafter"/>
</dbReference>
<feature type="transmembrane region" description="Helical" evidence="5">
    <location>
        <begin position="44"/>
        <end position="66"/>
    </location>
</feature>
<dbReference type="PANTHER" id="PTHR30231">
    <property type="entry name" value="DNA POLYMERASE III SUBUNIT EPSILON"/>
    <property type="match status" value="1"/>
</dbReference>
<dbReference type="SMART" id="SM00479">
    <property type="entry name" value="EXOIII"/>
    <property type="match status" value="1"/>
</dbReference>
<comment type="catalytic activity">
    <reaction evidence="4">
        <text>DNA(n) + a 2'-deoxyribonucleoside 5'-triphosphate = DNA(n+1) + diphosphate</text>
        <dbReference type="Rhea" id="RHEA:22508"/>
        <dbReference type="Rhea" id="RHEA-COMP:17339"/>
        <dbReference type="Rhea" id="RHEA-COMP:17340"/>
        <dbReference type="ChEBI" id="CHEBI:33019"/>
        <dbReference type="ChEBI" id="CHEBI:61560"/>
        <dbReference type="ChEBI" id="CHEBI:173112"/>
        <dbReference type="EC" id="2.7.7.7"/>
    </reaction>
</comment>
<feature type="domain" description="Exonuclease" evidence="6">
    <location>
        <begin position="488"/>
        <end position="658"/>
    </location>
</feature>
<dbReference type="Pfam" id="PF00929">
    <property type="entry name" value="RNase_T"/>
    <property type="match status" value="1"/>
</dbReference>
<keyword evidence="5" id="KW-0812">Transmembrane</keyword>
<evidence type="ECO:0000256" key="1">
    <source>
        <dbReference type="ARBA" id="ARBA00012417"/>
    </source>
</evidence>